<accession>A0A7W6H3H0</accession>
<evidence type="ECO:0000313" key="6">
    <source>
        <dbReference type="Proteomes" id="UP000542776"/>
    </source>
</evidence>
<evidence type="ECO:0000256" key="2">
    <source>
        <dbReference type="ARBA" id="ARBA00023125"/>
    </source>
</evidence>
<dbReference type="InterPro" id="IPR002818">
    <property type="entry name" value="DJ-1/PfpI"/>
</dbReference>
<dbReference type="PRINTS" id="PR00032">
    <property type="entry name" value="HTHARAC"/>
</dbReference>
<dbReference type="InterPro" id="IPR020449">
    <property type="entry name" value="Tscrpt_reg_AraC-type_HTH"/>
</dbReference>
<evidence type="ECO:0000313" key="5">
    <source>
        <dbReference type="EMBL" id="MBB3997685.1"/>
    </source>
</evidence>
<dbReference type="Pfam" id="PF12833">
    <property type="entry name" value="HTH_18"/>
    <property type="match status" value="1"/>
</dbReference>
<gene>
    <name evidence="5" type="ORF">GGR04_001521</name>
</gene>
<dbReference type="Proteomes" id="UP000542776">
    <property type="component" value="Unassembled WGS sequence"/>
</dbReference>
<keyword evidence="6" id="KW-1185">Reference proteome</keyword>
<reference evidence="5 6" key="1">
    <citation type="submission" date="2020-08" db="EMBL/GenBank/DDBJ databases">
        <title>Genomic Encyclopedia of Type Strains, Phase IV (KMG-IV): sequencing the most valuable type-strain genomes for metagenomic binning, comparative biology and taxonomic classification.</title>
        <authorList>
            <person name="Goeker M."/>
        </authorList>
    </citation>
    <scope>NUCLEOTIDE SEQUENCE [LARGE SCALE GENOMIC DNA]</scope>
    <source>
        <strain evidence="5 6">DSM 102238</strain>
    </source>
</reference>
<dbReference type="InterPro" id="IPR029062">
    <property type="entry name" value="Class_I_gatase-like"/>
</dbReference>
<sequence>MNRPISFRPAGAASETPSLRVGFLLAQNFTLSALSLFVDALRLAADEGDRSRPIRCAWSVMAATPQPIRASCGVQVSRTSGLVDPRGFDYVVVVGGLLGGAAPMDEAAIAFLKSADRAGVPLVGVCTGSFVLARAGLMRGRRTCVSWYHHADFEAEFPDATPDADQLFVVDRDRITCAGGSGVADLAAYLIEKHVGAAAAQKSLHVLQMQNARSGSDAQPHAGSAPGGDDRVRRAVLLMEQHVAEPLSIEAIAGRLQVSARQLERLFGEALNLSPAVAYRQLRLGYARRLLQTTKKSITDIAVEAGFCDGAHFARQFRTHFGTAPRDVRAGAGSGGGAVAVPRQAAACTEERRAQPEIAAAG</sequence>
<keyword evidence="1" id="KW-0805">Transcription regulation</keyword>
<proteinExistence type="predicted"/>
<dbReference type="Gene3D" id="1.10.10.60">
    <property type="entry name" value="Homeodomain-like"/>
    <property type="match status" value="1"/>
</dbReference>
<feature type="domain" description="HTH araC/xylS-type" evidence="4">
    <location>
        <begin position="233"/>
        <end position="331"/>
    </location>
</feature>
<keyword evidence="3" id="KW-0804">Transcription</keyword>
<dbReference type="Pfam" id="PF01965">
    <property type="entry name" value="DJ-1_PfpI"/>
    <property type="match status" value="1"/>
</dbReference>
<dbReference type="SMART" id="SM00342">
    <property type="entry name" value="HTH_ARAC"/>
    <property type="match status" value="1"/>
</dbReference>
<dbReference type="PROSITE" id="PS00041">
    <property type="entry name" value="HTH_ARAC_FAMILY_1"/>
    <property type="match status" value="1"/>
</dbReference>
<dbReference type="EMBL" id="JACIEK010000002">
    <property type="protein sequence ID" value="MBB3997685.1"/>
    <property type="molecule type" value="Genomic_DNA"/>
</dbReference>
<dbReference type="SUPFAM" id="SSF46689">
    <property type="entry name" value="Homeodomain-like"/>
    <property type="match status" value="2"/>
</dbReference>
<dbReference type="GO" id="GO:0043565">
    <property type="term" value="F:sequence-specific DNA binding"/>
    <property type="evidence" value="ECO:0007669"/>
    <property type="project" value="InterPro"/>
</dbReference>
<evidence type="ECO:0000259" key="4">
    <source>
        <dbReference type="PROSITE" id="PS01124"/>
    </source>
</evidence>
<dbReference type="CDD" id="cd03136">
    <property type="entry name" value="GATase1_AraC_ArgR_like"/>
    <property type="match status" value="1"/>
</dbReference>
<dbReference type="InterPro" id="IPR009057">
    <property type="entry name" value="Homeodomain-like_sf"/>
</dbReference>
<organism evidence="5 6">
    <name type="scientific">Aureimonas pseudogalii</name>
    <dbReference type="NCBI Taxonomy" id="1744844"/>
    <lineage>
        <taxon>Bacteria</taxon>
        <taxon>Pseudomonadati</taxon>
        <taxon>Pseudomonadota</taxon>
        <taxon>Alphaproteobacteria</taxon>
        <taxon>Hyphomicrobiales</taxon>
        <taxon>Aurantimonadaceae</taxon>
        <taxon>Aureimonas</taxon>
    </lineage>
</organism>
<protein>
    <submittedName>
        <fullName evidence="5">Transcriptional regulator GlxA family with amidase domain</fullName>
    </submittedName>
</protein>
<comment type="caution">
    <text evidence="5">The sequence shown here is derived from an EMBL/GenBank/DDBJ whole genome shotgun (WGS) entry which is preliminary data.</text>
</comment>
<dbReference type="GO" id="GO:0003700">
    <property type="term" value="F:DNA-binding transcription factor activity"/>
    <property type="evidence" value="ECO:0007669"/>
    <property type="project" value="InterPro"/>
</dbReference>
<evidence type="ECO:0000256" key="3">
    <source>
        <dbReference type="ARBA" id="ARBA00023163"/>
    </source>
</evidence>
<name>A0A7W6H3H0_9HYPH</name>
<keyword evidence="2" id="KW-0238">DNA-binding</keyword>
<dbReference type="InterPro" id="IPR052158">
    <property type="entry name" value="INH-QAR"/>
</dbReference>
<dbReference type="Gene3D" id="3.40.50.880">
    <property type="match status" value="1"/>
</dbReference>
<dbReference type="PANTHER" id="PTHR43130:SF3">
    <property type="entry name" value="HTH-TYPE TRANSCRIPTIONAL REGULATOR RV1931C"/>
    <property type="match status" value="1"/>
</dbReference>
<dbReference type="PROSITE" id="PS01124">
    <property type="entry name" value="HTH_ARAC_FAMILY_2"/>
    <property type="match status" value="1"/>
</dbReference>
<dbReference type="InterPro" id="IPR018060">
    <property type="entry name" value="HTH_AraC"/>
</dbReference>
<dbReference type="RefSeq" id="WP_246392922.1">
    <property type="nucleotide sequence ID" value="NZ_JACIEK010000002.1"/>
</dbReference>
<dbReference type="PANTHER" id="PTHR43130">
    <property type="entry name" value="ARAC-FAMILY TRANSCRIPTIONAL REGULATOR"/>
    <property type="match status" value="1"/>
</dbReference>
<dbReference type="AlphaFoldDB" id="A0A7W6H3H0"/>
<evidence type="ECO:0000256" key="1">
    <source>
        <dbReference type="ARBA" id="ARBA00023015"/>
    </source>
</evidence>
<dbReference type="SUPFAM" id="SSF52317">
    <property type="entry name" value="Class I glutamine amidotransferase-like"/>
    <property type="match status" value="1"/>
</dbReference>
<dbReference type="InterPro" id="IPR018062">
    <property type="entry name" value="HTH_AraC-typ_CS"/>
</dbReference>